<reference evidence="3 4" key="1">
    <citation type="submission" date="2019-02" db="EMBL/GenBank/DDBJ databases">
        <title>Deep-cultivation of Planctomycetes and their phenomic and genomic characterization uncovers novel biology.</title>
        <authorList>
            <person name="Wiegand S."/>
            <person name="Jogler M."/>
            <person name="Boedeker C."/>
            <person name="Pinto D."/>
            <person name="Vollmers J."/>
            <person name="Rivas-Marin E."/>
            <person name="Kohn T."/>
            <person name="Peeters S.H."/>
            <person name="Heuer A."/>
            <person name="Rast P."/>
            <person name="Oberbeckmann S."/>
            <person name="Bunk B."/>
            <person name="Jeske O."/>
            <person name="Meyerdierks A."/>
            <person name="Storesund J.E."/>
            <person name="Kallscheuer N."/>
            <person name="Luecker S."/>
            <person name="Lage O.M."/>
            <person name="Pohl T."/>
            <person name="Merkel B.J."/>
            <person name="Hornburger P."/>
            <person name="Mueller R.-W."/>
            <person name="Bruemmer F."/>
            <person name="Labrenz M."/>
            <person name="Spormann A.M."/>
            <person name="Op den Camp H."/>
            <person name="Overmann J."/>
            <person name="Amann R."/>
            <person name="Jetten M.S.M."/>
            <person name="Mascher T."/>
            <person name="Medema M.H."/>
            <person name="Devos D.P."/>
            <person name="Kaster A.-K."/>
            <person name="Ovreas L."/>
            <person name="Rohde M."/>
            <person name="Galperin M.Y."/>
            <person name="Jogler C."/>
        </authorList>
    </citation>
    <scope>NUCLEOTIDE SEQUENCE [LARGE SCALE GENOMIC DNA]</scope>
    <source>
        <strain evidence="3 4">Pan161</strain>
    </source>
</reference>
<dbReference type="EMBL" id="CP036343">
    <property type="protein sequence ID" value="QDT89566.1"/>
    <property type="molecule type" value="Genomic_DNA"/>
</dbReference>
<sequence>MFVKFQSKFYSDGIRVGMRIASQLWKEEGGSVSPFATVLLMTILLLGLLPGVVTLRDQIVQEFGDMAVALESIDQSYSYTFNGVTSQYIDSSSVSDTAGDAPAGLDLTIPATSE</sequence>
<feature type="transmembrane region" description="Helical" evidence="2">
    <location>
        <begin position="32"/>
        <end position="53"/>
    </location>
</feature>
<keyword evidence="2" id="KW-1133">Transmembrane helix</keyword>
<dbReference type="Proteomes" id="UP000316855">
    <property type="component" value="Chromosome"/>
</dbReference>
<dbReference type="AlphaFoldDB" id="A0A517V9A6"/>
<keyword evidence="2" id="KW-0472">Membrane</keyword>
<evidence type="ECO:0000313" key="4">
    <source>
        <dbReference type="Proteomes" id="UP000316855"/>
    </source>
</evidence>
<dbReference type="KEGG" id="gax:Pan161_11970"/>
<dbReference type="OrthoDB" id="291363at2"/>
<evidence type="ECO:0000313" key="3">
    <source>
        <dbReference type="EMBL" id="QDT89566.1"/>
    </source>
</evidence>
<name>A0A517V9A6_9PLAN</name>
<dbReference type="RefSeq" id="WP_145224896.1">
    <property type="nucleotide sequence ID" value="NZ_CP036343.1"/>
</dbReference>
<evidence type="ECO:0000256" key="2">
    <source>
        <dbReference type="SAM" id="Phobius"/>
    </source>
</evidence>
<accession>A0A517V9A6</accession>
<protein>
    <submittedName>
        <fullName evidence="3">Uncharacterized protein</fullName>
    </submittedName>
</protein>
<feature type="region of interest" description="Disordered" evidence="1">
    <location>
        <begin position="92"/>
        <end position="114"/>
    </location>
</feature>
<keyword evidence="4" id="KW-1185">Reference proteome</keyword>
<gene>
    <name evidence="3" type="ORF">Pan161_11970</name>
</gene>
<keyword evidence="2" id="KW-0812">Transmembrane</keyword>
<evidence type="ECO:0000256" key="1">
    <source>
        <dbReference type="SAM" id="MobiDB-lite"/>
    </source>
</evidence>
<proteinExistence type="predicted"/>
<organism evidence="3 4">
    <name type="scientific">Gimesia algae</name>
    <dbReference type="NCBI Taxonomy" id="2527971"/>
    <lineage>
        <taxon>Bacteria</taxon>
        <taxon>Pseudomonadati</taxon>
        <taxon>Planctomycetota</taxon>
        <taxon>Planctomycetia</taxon>
        <taxon>Planctomycetales</taxon>
        <taxon>Planctomycetaceae</taxon>
        <taxon>Gimesia</taxon>
    </lineage>
</organism>